<dbReference type="OrthoDB" id="6042863at2759"/>
<evidence type="ECO:0000313" key="3">
    <source>
        <dbReference type="Proteomes" id="UP000678393"/>
    </source>
</evidence>
<gene>
    <name evidence="2" type="ORF">CUNI_LOCUS10556</name>
</gene>
<evidence type="ECO:0000256" key="1">
    <source>
        <dbReference type="SAM" id="SignalP"/>
    </source>
</evidence>
<sequence>MMNLLVTFSLAILSVSTEDVPIDWPVNQPDYQLPIFLSARAGIACEETPIVWRNNNMTCPERAVCADVFLTPRELEDGSQCEEKRILHNCLCPGGSVCPFEKPSHFLYASALQRQYTCQNICRLPYCGNIRSMTPVAQTVVNEAINFGRRTYTRMDCRCSRHHVPFGTHRAVQTSPARNGIKKFVEYVCSRSENENMIPDPCEI</sequence>
<dbReference type="EMBL" id="CAJHNH020001925">
    <property type="protein sequence ID" value="CAG5124998.1"/>
    <property type="molecule type" value="Genomic_DNA"/>
</dbReference>
<protein>
    <submittedName>
        <fullName evidence="2">Uncharacterized protein</fullName>
    </submittedName>
</protein>
<accession>A0A8S3Z9X6</accession>
<feature type="chain" id="PRO_5035799915" evidence="1">
    <location>
        <begin position="18"/>
        <end position="204"/>
    </location>
</feature>
<keyword evidence="3" id="KW-1185">Reference proteome</keyword>
<keyword evidence="1" id="KW-0732">Signal</keyword>
<comment type="caution">
    <text evidence="2">The sequence shown here is derived from an EMBL/GenBank/DDBJ whole genome shotgun (WGS) entry which is preliminary data.</text>
</comment>
<name>A0A8S3Z9X6_9EUPU</name>
<proteinExistence type="predicted"/>
<organism evidence="2 3">
    <name type="scientific">Candidula unifasciata</name>
    <dbReference type="NCBI Taxonomy" id="100452"/>
    <lineage>
        <taxon>Eukaryota</taxon>
        <taxon>Metazoa</taxon>
        <taxon>Spiralia</taxon>
        <taxon>Lophotrochozoa</taxon>
        <taxon>Mollusca</taxon>
        <taxon>Gastropoda</taxon>
        <taxon>Heterobranchia</taxon>
        <taxon>Euthyneura</taxon>
        <taxon>Panpulmonata</taxon>
        <taxon>Eupulmonata</taxon>
        <taxon>Stylommatophora</taxon>
        <taxon>Helicina</taxon>
        <taxon>Helicoidea</taxon>
        <taxon>Geomitridae</taxon>
        <taxon>Candidula</taxon>
    </lineage>
</organism>
<dbReference type="AlphaFoldDB" id="A0A8S3Z9X6"/>
<dbReference type="Proteomes" id="UP000678393">
    <property type="component" value="Unassembled WGS sequence"/>
</dbReference>
<evidence type="ECO:0000313" key="2">
    <source>
        <dbReference type="EMBL" id="CAG5124998.1"/>
    </source>
</evidence>
<reference evidence="2" key="1">
    <citation type="submission" date="2021-04" db="EMBL/GenBank/DDBJ databases">
        <authorList>
            <consortium name="Molecular Ecology Group"/>
        </authorList>
    </citation>
    <scope>NUCLEOTIDE SEQUENCE</scope>
</reference>
<feature type="signal peptide" evidence="1">
    <location>
        <begin position="1"/>
        <end position="17"/>
    </location>
</feature>